<protein>
    <recommendedName>
        <fullName evidence="3">DUF4843 domain-containing protein</fullName>
    </recommendedName>
</protein>
<dbReference type="RefSeq" id="WP_244722225.1">
    <property type="nucleotide sequence ID" value="NZ_CP095049.1"/>
</dbReference>
<sequence length="159" mass="18245">MRYYLYALSLALTGCDKKETNPQPEPKKDFTVGYFFNNGGDARLKSVALNTRTLYPDKNGPGISQQTFNQVYSDISATERIAHVFTEPHMRKTLYPGCVTNMEVILYFRKPVYSPFDANGTRTYRVFELPADTVTAEANCTRTFNWPADTLKYPELSWR</sequence>
<proteinExistence type="predicted"/>
<name>A0ABY4FFN3_9BACT</name>
<reference evidence="1 2" key="1">
    <citation type="submission" date="2022-04" db="EMBL/GenBank/DDBJ databases">
        <title>Hymenobacter sp. isolated from the air.</title>
        <authorList>
            <person name="Won M."/>
            <person name="Lee C.-M."/>
            <person name="Woen H.-Y."/>
            <person name="Kwon S.-W."/>
        </authorList>
    </citation>
    <scope>NUCLEOTIDE SEQUENCE [LARGE SCALE GENOMIC DNA]</scope>
    <source>
        <strain evidence="2">5116 S-27</strain>
    </source>
</reference>
<evidence type="ECO:0000313" key="2">
    <source>
        <dbReference type="Proteomes" id="UP000831785"/>
    </source>
</evidence>
<dbReference type="Proteomes" id="UP000831785">
    <property type="component" value="Chromosome"/>
</dbReference>
<evidence type="ECO:0008006" key="3">
    <source>
        <dbReference type="Google" id="ProtNLM"/>
    </source>
</evidence>
<dbReference type="EMBL" id="CP095049">
    <property type="protein sequence ID" value="UOQ54767.1"/>
    <property type="molecule type" value="Genomic_DNA"/>
</dbReference>
<gene>
    <name evidence="1" type="ORF">MUN80_08405</name>
</gene>
<dbReference type="PROSITE" id="PS51257">
    <property type="entry name" value="PROKAR_LIPOPROTEIN"/>
    <property type="match status" value="1"/>
</dbReference>
<organism evidence="1 2">
    <name type="scientific">Hymenobacter cellulosivorans</name>
    <dbReference type="NCBI Taxonomy" id="2932249"/>
    <lineage>
        <taxon>Bacteria</taxon>
        <taxon>Pseudomonadati</taxon>
        <taxon>Bacteroidota</taxon>
        <taxon>Cytophagia</taxon>
        <taxon>Cytophagales</taxon>
        <taxon>Hymenobacteraceae</taxon>
        <taxon>Hymenobacter</taxon>
    </lineage>
</organism>
<evidence type="ECO:0000313" key="1">
    <source>
        <dbReference type="EMBL" id="UOQ54767.1"/>
    </source>
</evidence>
<accession>A0ABY4FFN3</accession>
<keyword evidence="2" id="KW-1185">Reference proteome</keyword>